<keyword evidence="2 3" id="KW-0548">Nucleotidyltransferase</keyword>
<comment type="pathway">
    <text evidence="3">Isoprenoid biosynthesis; isopentenyl diphosphate biosynthesis via DXP pathway; isopentenyl diphosphate from 1-deoxy-D-xylulose 5-phosphate: step 2/6.</text>
</comment>
<sequence>MSRCRCQAEARPAAVAAPDPGADLTVVVVAAGSGERFGHPGGKALVEVAGRPLVAWSLLAADAAPSVAALVLVCRPADLAAMEALVAGLPLALPVAVVPGGDDRQASCAAGLDAVSSEVPLVAFHDGARPLVRPHTFEAVAARLRADASLGGAVAGCPCTDTVKVVRDGTVSATPDRGNLWVVQTPQAFPIEVIRAAHRRARSVGTDDASLVEAMGLPVAVVDAQRNNLKLTYPEDLAVVEAALLAAEREGE</sequence>
<dbReference type="InterPro" id="IPR001228">
    <property type="entry name" value="IspD"/>
</dbReference>
<feature type="site" description="Positions MEP for the nucleophilic attack" evidence="3">
    <location>
        <position position="177"/>
    </location>
</feature>
<proteinExistence type="inferred from homology"/>
<keyword evidence="1 3" id="KW-0808">Transferase</keyword>
<gene>
    <name evidence="3 4" type="primary">ispD</name>
    <name evidence="4" type="ORF">ATOP_04460</name>
</gene>
<protein>
    <recommendedName>
        <fullName evidence="3">2-C-methyl-D-erythritol 4-phosphate cytidylyltransferase</fullName>
        <ecNumber evidence="3">2.7.7.60</ecNumber>
    </recommendedName>
    <alternativeName>
        <fullName evidence="3">4-diphosphocytidyl-2C-methyl-D-erythritol synthase</fullName>
    </alternativeName>
    <alternativeName>
        <fullName evidence="3">MEP cytidylyltransferase</fullName>
        <shortName evidence="3">MCT</shortName>
    </alternativeName>
</protein>
<keyword evidence="3" id="KW-0414">Isoprene biosynthesis</keyword>
<dbReference type="Gene3D" id="3.90.550.10">
    <property type="entry name" value="Spore Coat Polysaccharide Biosynthesis Protein SpsA, Chain A"/>
    <property type="match status" value="1"/>
</dbReference>
<organism evidence="4 5">
    <name type="scientific">Granulimonas faecalis</name>
    <dbReference type="NCBI Taxonomy" id="2894155"/>
    <lineage>
        <taxon>Bacteria</taxon>
        <taxon>Bacillati</taxon>
        <taxon>Actinomycetota</taxon>
        <taxon>Coriobacteriia</taxon>
        <taxon>Coriobacteriales</taxon>
        <taxon>Kribbibacteriaceae</taxon>
        <taxon>Granulimonas</taxon>
    </lineage>
</organism>
<dbReference type="HAMAP" id="MF_00108">
    <property type="entry name" value="IspD"/>
    <property type="match status" value="1"/>
</dbReference>
<dbReference type="SUPFAM" id="SSF53448">
    <property type="entry name" value="Nucleotide-diphospho-sugar transferases"/>
    <property type="match status" value="1"/>
</dbReference>
<dbReference type="PANTHER" id="PTHR32125">
    <property type="entry name" value="2-C-METHYL-D-ERYTHRITOL 4-PHOSPHATE CYTIDYLYLTRANSFERASE, CHLOROPLASTIC"/>
    <property type="match status" value="1"/>
</dbReference>
<feature type="site" description="Positions MEP for the nucleophilic attack" evidence="3">
    <location>
        <position position="230"/>
    </location>
</feature>
<dbReference type="InterPro" id="IPR029044">
    <property type="entry name" value="Nucleotide-diphossugar_trans"/>
</dbReference>
<accession>A0AAV5B2E1</accession>
<dbReference type="Pfam" id="PF01128">
    <property type="entry name" value="IspD"/>
    <property type="match status" value="1"/>
</dbReference>
<comment type="similarity">
    <text evidence="3">Belongs to the IspD/TarI cytidylyltransferase family. IspD subfamily.</text>
</comment>
<keyword evidence="5" id="KW-1185">Reference proteome</keyword>
<evidence type="ECO:0000313" key="4">
    <source>
        <dbReference type="EMBL" id="GJM54791.1"/>
    </source>
</evidence>
<dbReference type="RefSeq" id="WP_251173886.1">
    <property type="nucleotide sequence ID" value="NZ_BQKC01000001.1"/>
</dbReference>
<comment type="function">
    <text evidence="3">Catalyzes the formation of 4-diphosphocytidyl-2-C-methyl-D-erythritol from CTP and 2-C-methyl-D-erythritol 4-phosphate (MEP).</text>
</comment>
<dbReference type="CDD" id="cd02516">
    <property type="entry name" value="CDP-ME_synthetase"/>
    <property type="match status" value="1"/>
</dbReference>
<dbReference type="NCBIfam" id="TIGR00453">
    <property type="entry name" value="ispD"/>
    <property type="match status" value="1"/>
</dbReference>
<dbReference type="Proteomes" id="UP001055025">
    <property type="component" value="Unassembled WGS sequence"/>
</dbReference>
<dbReference type="FunFam" id="3.90.550.10:FF:000003">
    <property type="entry name" value="2-C-methyl-D-erythritol 4-phosphate cytidylyltransferase"/>
    <property type="match status" value="1"/>
</dbReference>
<feature type="site" description="Transition state stabilizer" evidence="3">
    <location>
        <position position="43"/>
    </location>
</feature>
<reference evidence="4" key="1">
    <citation type="journal article" date="2022" name="Int. J. Syst. Evol. Microbiol.">
        <title>Granulimonas faecalis gen. nov., sp. nov., and Leptogranulimonas caecicola gen. nov., sp. nov., novel lactate-producing Atopobiaceae bacteria isolated from mouse intestines, and an emended description of the family Atopobiaceae.</title>
        <authorList>
            <person name="Morinaga K."/>
            <person name="Kusada H."/>
            <person name="Sakamoto S."/>
            <person name="Murakami T."/>
            <person name="Toyoda A."/>
            <person name="Mori H."/>
            <person name="Meng X.Y."/>
            <person name="Takashino M."/>
            <person name="Murotomi K."/>
            <person name="Tamaki H."/>
        </authorList>
    </citation>
    <scope>NUCLEOTIDE SEQUENCE</scope>
    <source>
        <strain evidence="4">OPF53</strain>
    </source>
</reference>
<feature type="site" description="Transition state stabilizer" evidence="3">
    <location>
        <position position="36"/>
    </location>
</feature>
<dbReference type="EMBL" id="BQKC01000001">
    <property type="protein sequence ID" value="GJM54791.1"/>
    <property type="molecule type" value="Genomic_DNA"/>
</dbReference>
<comment type="catalytic activity">
    <reaction evidence="3">
        <text>2-C-methyl-D-erythritol 4-phosphate + CTP + H(+) = 4-CDP-2-C-methyl-D-erythritol + diphosphate</text>
        <dbReference type="Rhea" id="RHEA:13429"/>
        <dbReference type="ChEBI" id="CHEBI:15378"/>
        <dbReference type="ChEBI" id="CHEBI:33019"/>
        <dbReference type="ChEBI" id="CHEBI:37563"/>
        <dbReference type="ChEBI" id="CHEBI:57823"/>
        <dbReference type="ChEBI" id="CHEBI:58262"/>
        <dbReference type="EC" id="2.7.7.60"/>
    </reaction>
</comment>
<evidence type="ECO:0000256" key="3">
    <source>
        <dbReference type="HAMAP-Rule" id="MF_00108"/>
    </source>
</evidence>
<dbReference type="EC" id="2.7.7.60" evidence="3"/>
<name>A0AAV5B2E1_9ACTN</name>
<comment type="caution">
    <text evidence="4">The sequence shown here is derived from an EMBL/GenBank/DDBJ whole genome shotgun (WGS) entry which is preliminary data.</text>
</comment>
<dbReference type="InterPro" id="IPR050088">
    <property type="entry name" value="IspD/TarI_cytidylyltransf_bact"/>
</dbReference>
<dbReference type="InterPro" id="IPR034683">
    <property type="entry name" value="IspD/TarI"/>
</dbReference>
<dbReference type="PANTHER" id="PTHR32125:SF4">
    <property type="entry name" value="2-C-METHYL-D-ERYTHRITOL 4-PHOSPHATE CYTIDYLYLTRANSFERASE, CHLOROPLASTIC"/>
    <property type="match status" value="1"/>
</dbReference>
<evidence type="ECO:0000256" key="2">
    <source>
        <dbReference type="ARBA" id="ARBA00022695"/>
    </source>
</evidence>
<evidence type="ECO:0000313" key="5">
    <source>
        <dbReference type="Proteomes" id="UP001055025"/>
    </source>
</evidence>
<dbReference type="GO" id="GO:0019288">
    <property type="term" value="P:isopentenyl diphosphate biosynthetic process, methylerythritol 4-phosphate pathway"/>
    <property type="evidence" value="ECO:0007669"/>
    <property type="project" value="UniProtKB-UniRule"/>
</dbReference>
<dbReference type="GO" id="GO:0050518">
    <property type="term" value="F:2-C-methyl-D-erythritol 4-phosphate cytidylyltransferase activity"/>
    <property type="evidence" value="ECO:0007669"/>
    <property type="project" value="UniProtKB-UniRule"/>
</dbReference>
<evidence type="ECO:0000256" key="1">
    <source>
        <dbReference type="ARBA" id="ARBA00022679"/>
    </source>
</evidence>
<dbReference type="AlphaFoldDB" id="A0AAV5B2E1"/>